<protein>
    <submittedName>
        <fullName evidence="2">Uncharacterized protein</fullName>
    </submittedName>
</protein>
<dbReference type="AlphaFoldDB" id="A0A7J0BXH5"/>
<dbReference type="Gene3D" id="3.30.70.120">
    <property type="match status" value="1"/>
</dbReference>
<gene>
    <name evidence="2" type="ORF">DSM19430T_30820</name>
</gene>
<dbReference type="Pfam" id="PF02641">
    <property type="entry name" value="DUF190"/>
    <property type="match status" value="1"/>
</dbReference>
<evidence type="ECO:0000313" key="3">
    <source>
        <dbReference type="Proteomes" id="UP000503820"/>
    </source>
</evidence>
<accession>A0A7J0BXH5</accession>
<comment type="caution">
    <text evidence="2">The sequence shown here is derived from an EMBL/GenBank/DDBJ whole genome shotgun (WGS) entry which is preliminary data.</text>
</comment>
<name>A0A7J0BXH5_9BACT</name>
<keyword evidence="3" id="KW-1185">Reference proteome</keyword>
<organism evidence="2 3">
    <name type="scientific">Desulfovibrio psychrotolerans</name>
    <dbReference type="NCBI Taxonomy" id="415242"/>
    <lineage>
        <taxon>Bacteria</taxon>
        <taxon>Pseudomonadati</taxon>
        <taxon>Thermodesulfobacteriota</taxon>
        <taxon>Desulfovibrionia</taxon>
        <taxon>Desulfovibrionales</taxon>
        <taxon>Desulfovibrionaceae</taxon>
        <taxon>Desulfovibrio</taxon>
    </lineage>
</organism>
<dbReference type="SUPFAM" id="SSF54913">
    <property type="entry name" value="GlnB-like"/>
    <property type="match status" value="1"/>
</dbReference>
<sequence length="117" mass="12856">MISLPQTAERLCIYTGEKDSHKGRPLHECIVEMARANGLAGATVTRGIAGFGANSRVHTIKVLRLSEDLPLLVEIIDTPEKINAFLPLLDAIILEGLVTVEPVRVIFYRHNEGKKNA</sequence>
<evidence type="ECO:0000313" key="2">
    <source>
        <dbReference type="EMBL" id="GFM38398.1"/>
    </source>
</evidence>
<dbReference type="EMBL" id="BLVP01000036">
    <property type="protein sequence ID" value="GFM38398.1"/>
    <property type="molecule type" value="Genomic_DNA"/>
</dbReference>
<proteinExistence type="inferred from homology"/>
<dbReference type="PANTHER" id="PTHR35983">
    <property type="entry name" value="UPF0166 PROTEIN TM_0021"/>
    <property type="match status" value="1"/>
</dbReference>
<dbReference type="InterPro" id="IPR011322">
    <property type="entry name" value="N-reg_PII-like_a/b"/>
</dbReference>
<evidence type="ECO:0000256" key="1">
    <source>
        <dbReference type="ARBA" id="ARBA00010554"/>
    </source>
</evidence>
<dbReference type="PANTHER" id="PTHR35983:SF1">
    <property type="entry name" value="UPF0166 PROTEIN TM_0021"/>
    <property type="match status" value="1"/>
</dbReference>
<dbReference type="InterPro" id="IPR015867">
    <property type="entry name" value="N-reg_PII/ATP_PRibTrfase_C"/>
</dbReference>
<comment type="similarity">
    <text evidence="1">Belongs to the UPF0166 family.</text>
</comment>
<dbReference type="Proteomes" id="UP000503820">
    <property type="component" value="Unassembled WGS sequence"/>
</dbReference>
<reference evidence="2 3" key="1">
    <citation type="submission" date="2020-05" db="EMBL/GenBank/DDBJ databases">
        <title>Draft genome sequence of Desulfovibrio psychrotolerans JS1T.</title>
        <authorList>
            <person name="Ueno A."/>
            <person name="Tamazawa S."/>
            <person name="Tamamura S."/>
            <person name="Murakami T."/>
            <person name="Kiyama T."/>
            <person name="Inomata H."/>
            <person name="Amano Y."/>
            <person name="Miyakawa K."/>
            <person name="Tamaki H."/>
            <person name="Naganuma T."/>
            <person name="Kaneko K."/>
        </authorList>
    </citation>
    <scope>NUCLEOTIDE SEQUENCE [LARGE SCALE GENOMIC DNA]</scope>
    <source>
        <strain evidence="2 3">JS1</strain>
    </source>
</reference>
<dbReference type="InterPro" id="IPR003793">
    <property type="entry name" value="UPF0166"/>
</dbReference>